<dbReference type="EMBL" id="JASHIF010000002">
    <property type="protein sequence ID" value="MDI9857904.1"/>
    <property type="molecule type" value="Genomic_DNA"/>
</dbReference>
<sequence length="175" mass="20877">MKRPNILNKVYDAMCFRDQELFRKKLIEIGLNSRVFHENYKLDTCKINVMDLYDIMVEIVANHRQYEHPYFVLQDWLKGRSRPRIPNVVVQPIVSPERPRATRQIELEQIIKEVKDERREKCVDLSDQIAKRIMMGTTLQIFLLKDGRSIRLDPRKEYHYQESNGGYILVPPTEC</sequence>
<dbReference type="RefSeq" id="WP_283343189.1">
    <property type="nucleotide sequence ID" value="NZ_JASHIF010000002.1"/>
</dbReference>
<gene>
    <name evidence="1" type="ORF">QM524_01660</name>
</gene>
<protein>
    <submittedName>
        <fullName evidence="1">Uncharacterized protein</fullName>
    </submittedName>
</protein>
<organism evidence="1 2">
    <name type="scientific">Flectobacillus roseus</name>
    <dbReference type="NCBI Taxonomy" id="502259"/>
    <lineage>
        <taxon>Bacteria</taxon>
        <taxon>Pseudomonadati</taxon>
        <taxon>Bacteroidota</taxon>
        <taxon>Cytophagia</taxon>
        <taxon>Cytophagales</taxon>
        <taxon>Flectobacillaceae</taxon>
        <taxon>Flectobacillus</taxon>
    </lineage>
</organism>
<reference evidence="1 2" key="1">
    <citation type="submission" date="2023-05" db="EMBL/GenBank/DDBJ databases">
        <title>Novel species of genus Flectobacillus isolated from stream in China.</title>
        <authorList>
            <person name="Lu H."/>
        </authorList>
    </citation>
    <scope>NUCLEOTIDE SEQUENCE [LARGE SCALE GENOMIC DNA]</scope>
    <source>
        <strain evidence="1 2">KCTC 42575</strain>
    </source>
</reference>
<evidence type="ECO:0000313" key="1">
    <source>
        <dbReference type="EMBL" id="MDI9857904.1"/>
    </source>
</evidence>
<dbReference type="Proteomes" id="UP001236507">
    <property type="component" value="Unassembled WGS sequence"/>
</dbReference>
<keyword evidence="2" id="KW-1185">Reference proteome</keyword>
<accession>A0ABT6Y365</accession>
<proteinExistence type="predicted"/>
<comment type="caution">
    <text evidence="1">The sequence shown here is derived from an EMBL/GenBank/DDBJ whole genome shotgun (WGS) entry which is preliminary data.</text>
</comment>
<evidence type="ECO:0000313" key="2">
    <source>
        <dbReference type="Proteomes" id="UP001236507"/>
    </source>
</evidence>
<name>A0ABT6Y365_9BACT</name>